<dbReference type="RefSeq" id="WP_200349535.1">
    <property type="nucleotide sequence ID" value="NZ_BAABHZ010000010.1"/>
</dbReference>
<sequence>MSTQDTTHPPVTKTVWFRYLRKTVAVIFLLLAAGALSGGIYLHYREKPVPKNWVTPKEWQIVPNARTLVVVVQGYRGREGGMNDVLCAVKDARKDADVILMTYSSDPFSNADCFSISKEIRDEVNRRHEEKTYEKIEFVGYSMGALLARKAYVYGCGQLQDVPPSTTTDASGKFPQEWTRNVKRFVLLAGMNRGWSLRKPPSAAGIGSLTKMWCGKWIATSTRTGSLILQTENGSPFVSNLRMQWLNVMKSPPQPAGTGSKPVDERKILRPTVVQLLGDTDDLVDKDDSRDVNVSGKRFVWVQLNQTNHQNIVDLGDKCTPVSRLDAEGKIKRARRDLFLRSFGDDDEIRVLKRMSPGVPEAEDYDVTEGVIVLHGIRDLGQWTSDFVTPLQEKFIAKKEKEKADDKKQRIVLEETLRTLDERLRQDSDPALLKEKEEAEADLAILKRKVRTPKLLVYRPSYGYFPMGSFLVWQERQKNVRWFMDELTELMAKYPNMETIHFVGHSNGTYVLASALTKYKALKVDKVIFAGSVVRQDYFANVGSSLEGRVGGIRNYVGSSDWVVGIFPHFFESGLTSWINPDIGAAGYYGFEKPAEMPEENWKKFMLQTKFVTGQHSAALDDYAAKQSMIHYLMEEDRENLEGQSRSCRELFLEKCVNHCWMIWAGIIALLTLIGYILVKSALFLNKWLAGGRWRRSRVRCVTLACYGLLILALLQTY</sequence>
<gene>
    <name evidence="2" type="ORF">JIN84_03060</name>
</gene>
<keyword evidence="3" id="KW-1185">Reference proteome</keyword>
<dbReference type="Proteomes" id="UP000600139">
    <property type="component" value="Unassembled WGS sequence"/>
</dbReference>
<keyword evidence="1" id="KW-1133">Transmembrane helix</keyword>
<dbReference type="AlphaFoldDB" id="A0A934R154"/>
<dbReference type="Pfam" id="PF01674">
    <property type="entry name" value="Lipase_2"/>
    <property type="match status" value="1"/>
</dbReference>
<dbReference type="InterPro" id="IPR029058">
    <property type="entry name" value="AB_hydrolase_fold"/>
</dbReference>
<proteinExistence type="predicted"/>
<feature type="transmembrane region" description="Helical" evidence="1">
    <location>
        <begin position="699"/>
        <end position="717"/>
    </location>
</feature>
<evidence type="ECO:0000256" key="1">
    <source>
        <dbReference type="SAM" id="Phobius"/>
    </source>
</evidence>
<dbReference type="SUPFAM" id="SSF53474">
    <property type="entry name" value="alpha/beta-Hydrolases"/>
    <property type="match status" value="2"/>
</dbReference>
<dbReference type="Gene3D" id="3.40.50.1820">
    <property type="entry name" value="alpha/beta hydrolase"/>
    <property type="match status" value="2"/>
</dbReference>
<feature type="transmembrane region" description="Helical" evidence="1">
    <location>
        <begin position="661"/>
        <end position="679"/>
    </location>
</feature>
<dbReference type="GO" id="GO:0016787">
    <property type="term" value="F:hydrolase activity"/>
    <property type="evidence" value="ECO:0007669"/>
    <property type="project" value="InterPro"/>
</dbReference>
<feature type="transmembrane region" description="Helical" evidence="1">
    <location>
        <begin position="23"/>
        <end position="44"/>
    </location>
</feature>
<keyword evidence="1" id="KW-0472">Membrane</keyword>
<name>A0A934R154_9BACT</name>
<keyword evidence="1" id="KW-0812">Transmembrane</keyword>
<organism evidence="2 3">
    <name type="scientific">Luteolibacter yonseiensis</name>
    <dbReference type="NCBI Taxonomy" id="1144680"/>
    <lineage>
        <taxon>Bacteria</taxon>
        <taxon>Pseudomonadati</taxon>
        <taxon>Verrucomicrobiota</taxon>
        <taxon>Verrucomicrobiia</taxon>
        <taxon>Verrucomicrobiales</taxon>
        <taxon>Verrucomicrobiaceae</taxon>
        <taxon>Luteolibacter</taxon>
    </lineage>
</organism>
<reference evidence="2" key="1">
    <citation type="submission" date="2021-01" db="EMBL/GenBank/DDBJ databases">
        <title>Modified the classification status of verrucomicrobia.</title>
        <authorList>
            <person name="Feng X."/>
        </authorList>
    </citation>
    <scope>NUCLEOTIDE SEQUENCE</scope>
    <source>
        <strain evidence="2">JCM 18052</strain>
    </source>
</reference>
<dbReference type="InterPro" id="IPR002918">
    <property type="entry name" value="Lipase_EstA/Esterase_EstB"/>
</dbReference>
<dbReference type="EMBL" id="JAENIK010000004">
    <property type="protein sequence ID" value="MBK1814577.1"/>
    <property type="molecule type" value="Genomic_DNA"/>
</dbReference>
<evidence type="ECO:0008006" key="4">
    <source>
        <dbReference type="Google" id="ProtNLM"/>
    </source>
</evidence>
<comment type="caution">
    <text evidence="2">The sequence shown here is derived from an EMBL/GenBank/DDBJ whole genome shotgun (WGS) entry which is preliminary data.</text>
</comment>
<protein>
    <recommendedName>
        <fullName evidence="4">Transmembrane protein</fullName>
    </recommendedName>
</protein>
<evidence type="ECO:0000313" key="2">
    <source>
        <dbReference type="EMBL" id="MBK1814577.1"/>
    </source>
</evidence>
<evidence type="ECO:0000313" key="3">
    <source>
        <dbReference type="Proteomes" id="UP000600139"/>
    </source>
</evidence>
<accession>A0A934R154</accession>
<dbReference type="GO" id="GO:0016042">
    <property type="term" value="P:lipid catabolic process"/>
    <property type="evidence" value="ECO:0007669"/>
    <property type="project" value="InterPro"/>
</dbReference>